<dbReference type="InterPro" id="IPR036852">
    <property type="entry name" value="Peptidase_S8/S53_dom_sf"/>
</dbReference>
<feature type="domain" description="Peptidase S8/S53" evidence="6">
    <location>
        <begin position="105"/>
        <end position="367"/>
    </location>
</feature>
<dbReference type="PANTHER" id="PTHR42884">
    <property type="entry name" value="PROPROTEIN CONVERTASE SUBTILISIN/KEXIN-RELATED"/>
    <property type="match status" value="1"/>
</dbReference>
<dbReference type="InterPro" id="IPR023827">
    <property type="entry name" value="Peptidase_S8_Asp-AS"/>
</dbReference>
<dbReference type="PRINTS" id="PR00723">
    <property type="entry name" value="SUBTILISIN"/>
</dbReference>
<evidence type="ECO:0000256" key="3">
    <source>
        <dbReference type="ARBA" id="ARBA00022801"/>
    </source>
</evidence>
<evidence type="ECO:0000313" key="7">
    <source>
        <dbReference type="EMBL" id="MCW3783532.1"/>
    </source>
</evidence>
<dbReference type="SUPFAM" id="SSF52743">
    <property type="entry name" value="Subtilisin-like"/>
    <property type="match status" value="1"/>
</dbReference>
<gene>
    <name evidence="7" type="ORF">OM960_18495</name>
</gene>
<dbReference type="CDD" id="cd04848">
    <property type="entry name" value="Peptidases_S8_Autotransporter_serine_protease_like"/>
    <property type="match status" value="1"/>
</dbReference>
<name>A0ABT3J769_9RHOB</name>
<organism evidence="7 8">
    <name type="scientific">Defluviimonas salinarum</name>
    <dbReference type="NCBI Taxonomy" id="2992147"/>
    <lineage>
        <taxon>Bacteria</taxon>
        <taxon>Pseudomonadati</taxon>
        <taxon>Pseudomonadota</taxon>
        <taxon>Alphaproteobacteria</taxon>
        <taxon>Rhodobacterales</taxon>
        <taxon>Paracoccaceae</taxon>
        <taxon>Albidovulum</taxon>
    </lineage>
</organism>
<feature type="active site" description="Charge relay system" evidence="5">
    <location>
        <position position="114"/>
    </location>
</feature>
<dbReference type="PANTHER" id="PTHR42884:SF14">
    <property type="entry name" value="NEUROENDOCRINE CONVERTASE 1"/>
    <property type="match status" value="1"/>
</dbReference>
<keyword evidence="8" id="KW-1185">Reference proteome</keyword>
<protein>
    <submittedName>
        <fullName evidence="7">S8 family serine peptidase</fullName>
    </submittedName>
</protein>
<sequence length="728" mass="74344">MRHQVSLLAITLFLAACGGEDGGGSVNVPADPAPAPVSDWLRAFVTSFDMEVVRAVRRTAGHLANEMSYTLNIASHPTLDGSVTITSNPLRAARVDHAHSTGLTGKGQVISIIDDGILASHEQFDGKVIHLSGTPAGARHGTMVASVAAGNGAKGGTIGVAPGADLHIGHIDYTRSIDWRDLAGHFDDARSLGAIVSNNSWSTTDSTYANTEIKSTFSSGARATYLAAMRRFAQGGVIIFTVGNDYHATSAPASAALAVAFPDLETSYLSVVNAIPVFDEERILSATRVSAACLETARYCLTANGQYIVAQNTGDADYHLGSGSSFAAPQVAGAIALLAEAFPDLTAQQLRARLIVTADNGFFTPTGSVTFAGGISHGYNEEFGHGFINLRDALLPIGGAAVPVAGSTDMIAAGTAAISGGALTGNSAEAALSKATVIAIDRMDGVFRSDAGMLAATSAPADLAEARLAAISPASLEFSRASLVAGVEGRGGYAPGNGLTPDLTAMELSGRREMTVLADGDARLSLIGLDGESAGFGFARGVEAGAGRFELGISALHERGGVLGITAPGYEDGIQGRSGSVAFGYAGRIGQATGIRLEGEIGMADGRGAGMITAIDNLRYDRIRFSLDRADVLSGGDVLTLFAGRPAGVSGGHAMMDLPVASSADGAVFQRTGVGLAPEARQLDIGLEYAAAVGRGTELSLGLTASRNHGHRAGVENVSAMAGIAVRF</sequence>
<evidence type="ECO:0000313" key="8">
    <source>
        <dbReference type="Proteomes" id="UP001207582"/>
    </source>
</evidence>
<keyword evidence="2" id="KW-0732">Signal</keyword>
<keyword evidence="3 5" id="KW-0378">Hydrolase</keyword>
<dbReference type="RefSeq" id="WP_264772978.1">
    <property type="nucleotide sequence ID" value="NZ_JAPDOG010000021.1"/>
</dbReference>
<dbReference type="PROSITE" id="PS00137">
    <property type="entry name" value="SUBTILASE_HIS"/>
    <property type="match status" value="1"/>
</dbReference>
<accession>A0ABT3J769</accession>
<dbReference type="PROSITE" id="PS00136">
    <property type="entry name" value="SUBTILASE_ASP"/>
    <property type="match status" value="1"/>
</dbReference>
<proteinExistence type="inferred from homology"/>
<comment type="similarity">
    <text evidence="5">Belongs to the peptidase S8 family.</text>
</comment>
<dbReference type="PROSITE" id="PS51892">
    <property type="entry name" value="SUBTILASE"/>
    <property type="match status" value="1"/>
</dbReference>
<dbReference type="InterPro" id="IPR022398">
    <property type="entry name" value="Peptidase_S8_His-AS"/>
</dbReference>
<feature type="active site" description="Charge relay system" evidence="5">
    <location>
        <position position="325"/>
    </location>
</feature>
<dbReference type="Pfam" id="PF00082">
    <property type="entry name" value="Peptidase_S8"/>
    <property type="match status" value="1"/>
</dbReference>
<reference evidence="7 8" key="1">
    <citation type="submission" date="2022-10" db="EMBL/GenBank/DDBJ databases">
        <title>Defluviimonas sp. CAU 1641 isolated from mud.</title>
        <authorList>
            <person name="Kim W."/>
        </authorList>
    </citation>
    <scope>NUCLEOTIDE SEQUENCE [LARGE SCALE GENOMIC DNA]</scope>
    <source>
        <strain evidence="7 8">CAU 1641</strain>
    </source>
</reference>
<evidence type="ECO:0000256" key="5">
    <source>
        <dbReference type="PROSITE-ProRule" id="PRU01240"/>
    </source>
</evidence>
<evidence type="ECO:0000256" key="1">
    <source>
        <dbReference type="ARBA" id="ARBA00022670"/>
    </source>
</evidence>
<evidence type="ECO:0000259" key="6">
    <source>
        <dbReference type="Pfam" id="PF00082"/>
    </source>
</evidence>
<dbReference type="InterPro" id="IPR015500">
    <property type="entry name" value="Peptidase_S8_subtilisin-rel"/>
</dbReference>
<evidence type="ECO:0000256" key="4">
    <source>
        <dbReference type="ARBA" id="ARBA00022825"/>
    </source>
</evidence>
<comment type="caution">
    <text evidence="7">The sequence shown here is derived from an EMBL/GenBank/DDBJ whole genome shotgun (WGS) entry which is preliminary data.</text>
</comment>
<dbReference type="InterPro" id="IPR000209">
    <property type="entry name" value="Peptidase_S8/S53_dom"/>
</dbReference>
<keyword evidence="1 5" id="KW-0645">Protease</keyword>
<feature type="active site" description="Charge relay system" evidence="5">
    <location>
        <position position="140"/>
    </location>
</feature>
<dbReference type="Proteomes" id="UP001207582">
    <property type="component" value="Unassembled WGS sequence"/>
</dbReference>
<dbReference type="Gene3D" id="3.40.50.200">
    <property type="entry name" value="Peptidase S8/S53 domain"/>
    <property type="match status" value="1"/>
</dbReference>
<dbReference type="InterPro" id="IPR034061">
    <property type="entry name" value="Peptidases_S8_Autotransporter"/>
</dbReference>
<keyword evidence="4 5" id="KW-0720">Serine protease</keyword>
<dbReference type="PROSITE" id="PS51257">
    <property type="entry name" value="PROKAR_LIPOPROTEIN"/>
    <property type="match status" value="1"/>
</dbReference>
<evidence type="ECO:0000256" key="2">
    <source>
        <dbReference type="ARBA" id="ARBA00022729"/>
    </source>
</evidence>
<dbReference type="EMBL" id="JAPDOG010000021">
    <property type="protein sequence ID" value="MCW3783532.1"/>
    <property type="molecule type" value="Genomic_DNA"/>
</dbReference>